<evidence type="ECO:0000256" key="4">
    <source>
        <dbReference type="ARBA" id="ARBA00022519"/>
    </source>
</evidence>
<dbReference type="PANTHER" id="PTHR30574:SF1">
    <property type="entry name" value="SULPHUR TRANSPORT DOMAIN-CONTAINING PROTEIN"/>
    <property type="match status" value="1"/>
</dbReference>
<feature type="transmembrane region" description="Helical" evidence="9">
    <location>
        <begin position="13"/>
        <end position="31"/>
    </location>
</feature>
<evidence type="ECO:0000256" key="6">
    <source>
        <dbReference type="ARBA" id="ARBA00022989"/>
    </source>
</evidence>
<evidence type="ECO:0000313" key="11">
    <source>
        <dbReference type="Proteomes" id="UP001062165"/>
    </source>
</evidence>
<evidence type="ECO:0000256" key="7">
    <source>
        <dbReference type="ARBA" id="ARBA00023136"/>
    </source>
</evidence>
<keyword evidence="3" id="KW-1003">Cell membrane</keyword>
<evidence type="ECO:0000256" key="9">
    <source>
        <dbReference type="SAM" id="Phobius"/>
    </source>
</evidence>
<reference evidence="10" key="1">
    <citation type="submission" date="2022-10" db="EMBL/GenBank/DDBJ databases">
        <title>Comparative genomics and taxonomic characterization of three novel marine species of genus Reichenbachiella exhibiting antioxidant and polysaccharide degradation activities.</title>
        <authorList>
            <person name="Muhammad N."/>
            <person name="Lee Y.-J."/>
            <person name="Ko J."/>
            <person name="Kim S.-G."/>
        </authorList>
    </citation>
    <scope>NUCLEOTIDE SEQUENCE</scope>
    <source>
        <strain evidence="10">Wsw4-B4</strain>
    </source>
</reference>
<feature type="transmembrane region" description="Helical" evidence="9">
    <location>
        <begin position="64"/>
        <end position="84"/>
    </location>
</feature>
<dbReference type="Pfam" id="PF04143">
    <property type="entry name" value="Sulf_transp"/>
    <property type="match status" value="1"/>
</dbReference>
<accession>A0ABY6DBP0</accession>
<feature type="transmembrane region" description="Helical" evidence="9">
    <location>
        <begin position="167"/>
        <end position="188"/>
    </location>
</feature>
<proteinExistence type="inferred from homology"/>
<evidence type="ECO:0000256" key="5">
    <source>
        <dbReference type="ARBA" id="ARBA00022692"/>
    </source>
</evidence>
<feature type="transmembrane region" description="Helical" evidence="9">
    <location>
        <begin position="128"/>
        <end position="146"/>
    </location>
</feature>
<organism evidence="10 11">
    <name type="scientific">Reichenbachiella carrageenanivorans</name>
    <dbReference type="NCBI Taxonomy" id="2979869"/>
    <lineage>
        <taxon>Bacteria</taxon>
        <taxon>Pseudomonadati</taxon>
        <taxon>Bacteroidota</taxon>
        <taxon>Cytophagia</taxon>
        <taxon>Cytophagales</taxon>
        <taxon>Reichenbachiellaceae</taxon>
        <taxon>Reichenbachiella</taxon>
    </lineage>
</organism>
<comment type="subcellular location">
    <subcellularLocation>
        <location evidence="1">Cell inner membrane</location>
        <topology evidence="1">Multi-pass membrane protein</topology>
    </subcellularLocation>
</comment>
<keyword evidence="11" id="KW-1185">Reference proteome</keyword>
<dbReference type="RefSeq" id="WP_263052984.1">
    <property type="nucleotide sequence ID" value="NZ_CP106735.1"/>
</dbReference>
<dbReference type="PANTHER" id="PTHR30574">
    <property type="entry name" value="INNER MEMBRANE PROTEIN YEDE"/>
    <property type="match status" value="1"/>
</dbReference>
<dbReference type="InterPro" id="IPR007272">
    <property type="entry name" value="Sulf_transp_TsuA/YedE"/>
</dbReference>
<keyword evidence="4" id="KW-0997">Cell inner membrane</keyword>
<keyword evidence="6 9" id="KW-1133">Transmembrane helix</keyword>
<evidence type="ECO:0000256" key="3">
    <source>
        <dbReference type="ARBA" id="ARBA00022475"/>
    </source>
</evidence>
<keyword evidence="2" id="KW-0813">Transport</keyword>
<evidence type="ECO:0000256" key="1">
    <source>
        <dbReference type="ARBA" id="ARBA00004429"/>
    </source>
</evidence>
<protein>
    <submittedName>
        <fullName evidence="10">YeeE/YedE family protein</fullName>
    </submittedName>
</protein>
<dbReference type="EMBL" id="CP106735">
    <property type="protein sequence ID" value="UXX81260.1"/>
    <property type="molecule type" value="Genomic_DNA"/>
</dbReference>
<comment type="similarity">
    <text evidence="8">Belongs to the TsuA/YedE (TC 9.B.102) family.</text>
</comment>
<dbReference type="Proteomes" id="UP001062165">
    <property type="component" value="Chromosome"/>
</dbReference>
<gene>
    <name evidence="10" type="ORF">N7E81_09145</name>
</gene>
<keyword evidence="5 9" id="KW-0812">Transmembrane</keyword>
<evidence type="ECO:0000256" key="2">
    <source>
        <dbReference type="ARBA" id="ARBA00022448"/>
    </source>
</evidence>
<keyword evidence="7 9" id="KW-0472">Membrane</keyword>
<evidence type="ECO:0000256" key="8">
    <source>
        <dbReference type="ARBA" id="ARBA00035655"/>
    </source>
</evidence>
<evidence type="ECO:0000313" key="10">
    <source>
        <dbReference type="EMBL" id="UXX81260.1"/>
    </source>
</evidence>
<sequence length="190" mass="20690">MELVEWIRQPWEWYVAGPMISVVMFLLLYFGKEFGVSGNLRTMCSIVGAGKVNEFFRFDWKGQVWNLVFVLGGLIGGYIAKTYLTASEAVGISEATIEQLKLLGIENPGATYLPASIFSWESLATPKYALMLVVGGALVGFGTRYAGGCTSGHAISGLSNLQWPSMVAVVGFFIGGLLMTHFILPYLLTV</sequence>
<name>A0ABY6DBP0_9BACT</name>